<evidence type="ECO:0000313" key="1">
    <source>
        <dbReference type="EMBL" id="AXY25528.1"/>
    </source>
</evidence>
<reference evidence="1 2" key="1">
    <citation type="submission" date="2017-09" db="EMBL/GenBank/DDBJ databases">
        <title>Complete genome sequence of Oxytococcus suis strain ZY16052.</title>
        <authorList>
            <person name="Li F."/>
        </authorList>
    </citation>
    <scope>NUCLEOTIDE SEQUENCE [LARGE SCALE GENOMIC DNA]</scope>
    <source>
        <strain evidence="1 2">ZY16052</strain>
    </source>
</reference>
<dbReference type="Proteomes" id="UP000263232">
    <property type="component" value="Chromosome"/>
</dbReference>
<protein>
    <submittedName>
        <fullName evidence="1">Uncharacterized protein</fullName>
    </submittedName>
</protein>
<dbReference type="KEGG" id="abae:CL176_05710"/>
<gene>
    <name evidence="1" type="ORF">CL176_05710</name>
</gene>
<organism evidence="1 2">
    <name type="scientific">Suicoccus acidiformans</name>
    <dbReference type="NCBI Taxonomy" id="2036206"/>
    <lineage>
        <taxon>Bacteria</taxon>
        <taxon>Bacillati</taxon>
        <taxon>Bacillota</taxon>
        <taxon>Bacilli</taxon>
        <taxon>Lactobacillales</taxon>
        <taxon>Aerococcaceae</taxon>
        <taxon>Suicoccus</taxon>
    </lineage>
</organism>
<accession>A0A347WKC1</accession>
<dbReference type="AlphaFoldDB" id="A0A347WKC1"/>
<dbReference type="EMBL" id="CP023434">
    <property type="protein sequence ID" value="AXY25528.1"/>
    <property type="molecule type" value="Genomic_DNA"/>
</dbReference>
<proteinExistence type="predicted"/>
<name>A0A347WKC1_9LACT</name>
<sequence length="104" mass="12182">MTEITKGNLPGWAILDLLHEKGYKLIERVTHIILEHEISELYFSELDMSLELFAYGSKRTESFYDIAESTYVLINQRNHDEFEFSVLDVDELVSKILEIINEEV</sequence>
<evidence type="ECO:0000313" key="2">
    <source>
        <dbReference type="Proteomes" id="UP000263232"/>
    </source>
</evidence>
<dbReference type="RefSeq" id="WP_118990430.1">
    <property type="nucleotide sequence ID" value="NZ_CP023434.1"/>
</dbReference>
<keyword evidence="2" id="KW-1185">Reference proteome</keyword>
<dbReference type="OrthoDB" id="9949406at2"/>